<organism evidence="3 4">
    <name type="scientific">Saccharopolyspora cebuensis</name>
    <dbReference type="NCBI Taxonomy" id="418759"/>
    <lineage>
        <taxon>Bacteria</taxon>
        <taxon>Bacillati</taxon>
        <taxon>Actinomycetota</taxon>
        <taxon>Actinomycetes</taxon>
        <taxon>Pseudonocardiales</taxon>
        <taxon>Pseudonocardiaceae</taxon>
        <taxon>Saccharopolyspora</taxon>
    </lineage>
</organism>
<evidence type="ECO:0000259" key="2">
    <source>
        <dbReference type="Pfam" id="PF01526"/>
    </source>
</evidence>
<gene>
    <name evidence="3" type="ORF">AB8O55_23240</name>
</gene>
<accession>A0ABV4CMM9</accession>
<dbReference type="EMBL" id="JBGEHV010000054">
    <property type="protein sequence ID" value="MEY8042336.1"/>
    <property type="molecule type" value="Genomic_DNA"/>
</dbReference>
<proteinExistence type="predicted"/>
<dbReference type="Proteomes" id="UP001564626">
    <property type="component" value="Unassembled WGS sequence"/>
</dbReference>
<evidence type="ECO:0000313" key="3">
    <source>
        <dbReference type="EMBL" id="MEY8042336.1"/>
    </source>
</evidence>
<name>A0ABV4CMM9_9PSEU</name>
<evidence type="ECO:0000256" key="1">
    <source>
        <dbReference type="SAM" id="MobiDB-lite"/>
    </source>
</evidence>
<protein>
    <submittedName>
        <fullName evidence="3">Tn3 family transposase</fullName>
    </submittedName>
</protein>
<feature type="domain" description="Tn3 transposase DDE" evidence="2">
    <location>
        <begin position="20"/>
        <end position="107"/>
    </location>
</feature>
<dbReference type="RefSeq" id="WP_369775392.1">
    <property type="nucleotide sequence ID" value="NZ_JBGEHV010000054.1"/>
</dbReference>
<reference evidence="3 4" key="1">
    <citation type="submission" date="2024-08" db="EMBL/GenBank/DDBJ databases">
        <title>Genome mining of Saccharopolyspora cebuensis PGLac3 from Nigerian medicinal plant.</title>
        <authorList>
            <person name="Ezeobiora C.E."/>
            <person name="Igbokwe N.H."/>
            <person name="Amin D.H."/>
            <person name="Mendie U.E."/>
        </authorList>
    </citation>
    <scope>NUCLEOTIDE SEQUENCE [LARGE SCALE GENOMIC DNA]</scope>
    <source>
        <strain evidence="3 4">PGLac3</strain>
    </source>
</reference>
<dbReference type="Pfam" id="PF01526">
    <property type="entry name" value="DDE_Tnp_Tn3"/>
    <property type="match status" value="1"/>
</dbReference>
<keyword evidence="4" id="KW-1185">Reference proteome</keyword>
<feature type="region of interest" description="Disordered" evidence="1">
    <location>
        <begin position="132"/>
        <end position="197"/>
    </location>
</feature>
<comment type="caution">
    <text evidence="3">The sequence shown here is derived from an EMBL/GenBank/DDBJ whole genome shotgun (WGS) entry which is preliminary data.</text>
</comment>
<sequence length="197" mass="21091">MATPPRGRDRALRADREDLHARRLVDDTGYRRDIKIQANLQEGRHSLARQISHRQRGGCASATTRARKTNPAVSDSVFNAIVPFTTRYLGAAIIELRAAGYQAQDEDAPCPHRSSGTASTWWAAIFSHPGTGRGAASAARPVRAGRGGDHLRTGVPPRMGSEEALGAPARSRPGPRLPAHPSGVLAFGGRRAPGRAR</sequence>
<evidence type="ECO:0000313" key="4">
    <source>
        <dbReference type="Proteomes" id="UP001564626"/>
    </source>
</evidence>
<dbReference type="InterPro" id="IPR002513">
    <property type="entry name" value="Tn3_Tnp_DDE_dom"/>
</dbReference>